<dbReference type="FunFam" id="3.40.50.970:FF:000012">
    <property type="entry name" value="Pyruvate:ferredoxin (Flavodoxin) oxidoreductase"/>
    <property type="match status" value="1"/>
</dbReference>
<dbReference type="SUPFAM" id="SSF52518">
    <property type="entry name" value="Thiamin diphosphate-binding fold (THDP-binding)"/>
    <property type="match status" value="1"/>
</dbReference>
<organism evidence="5">
    <name type="scientific">Caldiarchaeum subterraneum</name>
    <dbReference type="NCBI Taxonomy" id="311458"/>
    <lineage>
        <taxon>Archaea</taxon>
        <taxon>Nitrososphaerota</taxon>
        <taxon>Candidatus Caldarchaeales</taxon>
        <taxon>Candidatus Caldarchaeaceae</taxon>
        <taxon>Candidatus Caldarchaeum</taxon>
    </lineage>
</organism>
<dbReference type="InterPro" id="IPR002880">
    <property type="entry name" value="Pyrv_Fd/Flavodoxin_OxRdtase_N"/>
</dbReference>
<dbReference type="InterPro" id="IPR050722">
    <property type="entry name" value="Pyruvate:ferred/Flavod_OxRd"/>
</dbReference>
<sequence>MREVEMMTGNTAAAWAARLANVDYIPAYPITPQTEIIETLAKWISEGLMKAKLVQLESEHSMLTAAGTASCTGARVFTATSSQGLLYGFEMLYNISGWRAPLVLVNVSRGLAAPITLEPDHNDVLAARDSGFIQLHAETCQDVFDLILLAYRVSEDRRVMLPSLVNMDGFYLSFTREPVRLLDEEDVSSFLPPYQPLNPFRASRPVVKGAAVIGGHIYTYFKHNVHESMVRAGEVFTEVAKTFEKMTGRRIEPVEGYLLDDAEYLIVMTNSFTTIGKRAVMRLREKGVPAGLVKITMLRPFPKKKVVELLRGRKAVAVFDQNLSPGLGGIIYNEVASSLYHERDGPETLLSVVAGLGGKYISLEEFEHIFNLLQHPEGVDLSMPVFLFRRDELTEVRRVLKLAGMQEADAV</sequence>
<dbReference type="EMBL" id="DRWN01000066">
    <property type="protein sequence ID" value="HHK69023.1"/>
    <property type="molecule type" value="Genomic_DNA"/>
</dbReference>
<protein>
    <submittedName>
        <fullName evidence="5">Pyruvate synthase</fullName>
    </submittedName>
</protein>
<feature type="domain" description="Pyruvate:ferredoxin oxidoreductase core" evidence="4">
    <location>
        <begin position="262"/>
        <end position="365"/>
    </location>
</feature>
<dbReference type="GO" id="GO:0044272">
    <property type="term" value="P:sulfur compound biosynthetic process"/>
    <property type="evidence" value="ECO:0007669"/>
    <property type="project" value="UniProtKB-ARBA"/>
</dbReference>
<dbReference type="AlphaFoldDB" id="A0A7C5LGM4"/>
<dbReference type="Gene3D" id="3.40.50.970">
    <property type="match status" value="1"/>
</dbReference>
<evidence type="ECO:0000256" key="2">
    <source>
        <dbReference type="ARBA" id="ARBA00023002"/>
    </source>
</evidence>
<reference evidence="5" key="1">
    <citation type="journal article" date="2020" name="mSystems">
        <title>Genome- and Community-Level Interaction Insights into Carbon Utilization and Element Cycling Functions of Hydrothermarchaeota in Hydrothermal Sediment.</title>
        <authorList>
            <person name="Zhou Z."/>
            <person name="Liu Y."/>
            <person name="Xu W."/>
            <person name="Pan J."/>
            <person name="Luo Z.H."/>
            <person name="Li M."/>
        </authorList>
    </citation>
    <scope>NUCLEOTIDE SEQUENCE [LARGE SCALE GENOMIC DNA]</scope>
    <source>
        <strain evidence="5">SpSt-1056</strain>
    </source>
</reference>
<gene>
    <name evidence="5" type="ORF">ENM11_07765</name>
</gene>
<dbReference type="GO" id="GO:0016491">
    <property type="term" value="F:oxidoreductase activity"/>
    <property type="evidence" value="ECO:0007669"/>
    <property type="project" value="UniProtKB-KW"/>
</dbReference>
<evidence type="ECO:0000259" key="3">
    <source>
        <dbReference type="Pfam" id="PF01855"/>
    </source>
</evidence>
<dbReference type="InterPro" id="IPR029061">
    <property type="entry name" value="THDP-binding"/>
</dbReference>
<dbReference type="CDD" id="cd07034">
    <property type="entry name" value="TPP_PYR_PFOR_IOR-alpha_like"/>
    <property type="match status" value="1"/>
</dbReference>
<evidence type="ECO:0000256" key="1">
    <source>
        <dbReference type="ARBA" id="ARBA00011595"/>
    </source>
</evidence>
<dbReference type="GO" id="GO:0006082">
    <property type="term" value="P:organic acid metabolic process"/>
    <property type="evidence" value="ECO:0007669"/>
    <property type="project" value="UniProtKB-ARBA"/>
</dbReference>
<dbReference type="Gene3D" id="3.40.50.920">
    <property type="match status" value="1"/>
</dbReference>
<comment type="caution">
    <text evidence="5">The sequence shown here is derived from an EMBL/GenBank/DDBJ whole genome shotgun (WGS) entry which is preliminary data.</text>
</comment>
<dbReference type="SUPFAM" id="SSF52922">
    <property type="entry name" value="TK C-terminal domain-like"/>
    <property type="match status" value="1"/>
</dbReference>
<comment type="subunit">
    <text evidence="1">Heterotetramer of one alpha, one beta, one delta and one gamma chain.</text>
</comment>
<accession>A0A7C5LGM4</accession>
<dbReference type="Pfam" id="PF17147">
    <property type="entry name" value="PFOR_II"/>
    <property type="match status" value="1"/>
</dbReference>
<dbReference type="Pfam" id="PF01855">
    <property type="entry name" value="POR_N"/>
    <property type="match status" value="1"/>
</dbReference>
<evidence type="ECO:0000313" key="5">
    <source>
        <dbReference type="EMBL" id="HHK69023.1"/>
    </source>
</evidence>
<dbReference type="PANTHER" id="PTHR32154:SF0">
    <property type="entry name" value="PYRUVATE-FLAVODOXIN OXIDOREDUCTASE-RELATED"/>
    <property type="match status" value="1"/>
</dbReference>
<dbReference type="PANTHER" id="PTHR32154">
    <property type="entry name" value="PYRUVATE-FLAVODOXIN OXIDOREDUCTASE-RELATED"/>
    <property type="match status" value="1"/>
</dbReference>
<name>A0A7C5LGM4_CALS0</name>
<evidence type="ECO:0000259" key="4">
    <source>
        <dbReference type="Pfam" id="PF17147"/>
    </source>
</evidence>
<dbReference type="InterPro" id="IPR033412">
    <property type="entry name" value="PFOR_II"/>
</dbReference>
<feature type="domain" description="Pyruvate flavodoxin/ferredoxin oxidoreductase pyrimidine binding" evidence="3">
    <location>
        <begin position="16"/>
        <end position="240"/>
    </location>
</feature>
<proteinExistence type="predicted"/>
<dbReference type="InterPro" id="IPR009014">
    <property type="entry name" value="Transketo_C/PFOR_II"/>
</dbReference>
<keyword evidence="2" id="KW-0560">Oxidoreductase</keyword>
<keyword evidence="5" id="KW-0670">Pyruvate</keyword>
<dbReference type="GO" id="GO:0006979">
    <property type="term" value="P:response to oxidative stress"/>
    <property type="evidence" value="ECO:0007669"/>
    <property type="project" value="TreeGrafter"/>
</dbReference>